<evidence type="ECO:0000256" key="2">
    <source>
        <dbReference type="ARBA" id="ARBA00022490"/>
    </source>
</evidence>
<comment type="subcellular location">
    <subcellularLocation>
        <location evidence="1">Cytoplasm</location>
    </subcellularLocation>
</comment>
<dbReference type="Pfam" id="PF17779">
    <property type="entry name" value="WHD_NOD2"/>
    <property type="match status" value="1"/>
</dbReference>
<feature type="domain" description="NOD1/2 winged helix" evidence="9">
    <location>
        <begin position="65"/>
        <end position="124"/>
    </location>
</feature>
<dbReference type="GeneTree" id="ENSGT01150000286927"/>
<dbReference type="InterPro" id="IPR051261">
    <property type="entry name" value="NLR"/>
</dbReference>
<dbReference type="SUPFAM" id="SSF52047">
    <property type="entry name" value="RNI-like"/>
    <property type="match status" value="1"/>
</dbReference>
<reference evidence="10" key="2">
    <citation type="submission" date="2025-08" db="UniProtKB">
        <authorList>
            <consortium name="Ensembl"/>
        </authorList>
    </citation>
    <scope>IDENTIFICATION</scope>
</reference>
<evidence type="ECO:0000256" key="6">
    <source>
        <dbReference type="ARBA" id="ARBA00022840"/>
    </source>
</evidence>
<dbReference type="Gene3D" id="3.80.10.10">
    <property type="entry name" value="Ribonuclease Inhibitor"/>
    <property type="match status" value="1"/>
</dbReference>
<keyword evidence="5" id="KW-0547">Nucleotide-binding</keyword>
<dbReference type="Proteomes" id="UP000314982">
    <property type="component" value="Unassembled WGS sequence"/>
</dbReference>
<dbReference type="GO" id="GO:0005524">
    <property type="term" value="F:ATP binding"/>
    <property type="evidence" value="ECO:0007669"/>
    <property type="project" value="UniProtKB-KW"/>
</dbReference>
<keyword evidence="6" id="KW-0067">ATP-binding</keyword>
<keyword evidence="4" id="KW-0677">Repeat</keyword>
<proteinExistence type="predicted"/>
<accession>A0A4W5LFB0</accession>
<keyword evidence="11" id="KW-1185">Reference proteome</keyword>
<dbReference type="Pfam" id="PF13516">
    <property type="entry name" value="LRR_6"/>
    <property type="match status" value="1"/>
</dbReference>
<dbReference type="InterPro" id="IPR041075">
    <property type="entry name" value="NOD1/2_WH"/>
</dbReference>
<organism evidence="10 11">
    <name type="scientific">Hucho hucho</name>
    <name type="common">huchen</name>
    <dbReference type="NCBI Taxonomy" id="62062"/>
    <lineage>
        <taxon>Eukaryota</taxon>
        <taxon>Metazoa</taxon>
        <taxon>Chordata</taxon>
        <taxon>Craniata</taxon>
        <taxon>Vertebrata</taxon>
        <taxon>Euteleostomi</taxon>
        <taxon>Actinopterygii</taxon>
        <taxon>Neopterygii</taxon>
        <taxon>Teleostei</taxon>
        <taxon>Protacanthopterygii</taxon>
        <taxon>Salmoniformes</taxon>
        <taxon>Salmonidae</taxon>
        <taxon>Salmoninae</taxon>
        <taxon>Hucho</taxon>
    </lineage>
</organism>
<dbReference type="InterPro" id="IPR032675">
    <property type="entry name" value="LRR_dom_sf"/>
</dbReference>
<dbReference type="Ensembl" id="ENSHHUT00000025479.1">
    <property type="protein sequence ID" value="ENSHHUP00000024553.1"/>
    <property type="gene ID" value="ENSHHUG00000015412.1"/>
</dbReference>
<evidence type="ECO:0000256" key="4">
    <source>
        <dbReference type="ARBA" id="ARBA00022737"/>
    </source>
</evidence>
<keyword evidence="2" id="KW-0963">Cytoplasm</keyword>
<dbReference type="InterPro" id="IPR001611">
    <property type="entry name" value="Leu-rich_rpt"/>
</dbReference>
<evidence type="ECO:0000256" key="7">
    <source>
        <dbReference type="SAM" id="MobiDB-lite"/>
    </source>
</evidence>
<evidence type="ECO:0000313" key="11">
    <source>
        <dbReference type="Proteomes" id="UP000314982"/>
    </source>
</evidence>
<sequence>MPVFCWISATVLEMILKEAEKDEVPKTLTQMYSHFMLIQIIVKNKKYNKATETNPKELSQSDKGMILKLAKLAFQQLQKGNLIFYEEDLRKCGLDVTEASEYSALCTEIFKEESGLYEEKVYSFLHLSIQEFLAAVHALESCLGKKENVFPPKAVTIYYDDDDDSDDEDEKDDDDEDEEEKNVDDDEEKESIKLSDLHERAVDQALKSENGHLDLFLRFLLGLSLESNQNLLRGLLTQTGSTTQTNEETVKRTVRYLSYKIKEESSPERVINLFHCLNELGSNSLVEEMQTSLQSGTLSETVLGPDQCSALAYLLLMSEEVLEEFDLKTYITSEEGYQRLLPVVKTCKRALLDHCRLTYKSCETLASVLQTPNSPLRELDLSYNDLGDRGVELLCVGLTSPLCNIQTLV</sequence>
<dbReference type="SMART" id="SM00368">
    <property type="entry name" value="LRR_RI"/>
    <property type="match status" value="1"/>
</dbReference>
<evidence type="ECO:0000256" key="1">
    <source>
        <dbReference type="ARBA" id="ARBA00004496"/>
    </source>
</evidence>
<protein>
    <recommendedName>
        <fullName evidence="12">NACHT LRR and PYD domain-containing protein</fullName>
    </recommendedName>
</protein>
<reference evidence="10" key="3">
    <citation type="submission" date="2025-09" db="UniProtKB">
        <authorList>
            <consortium name="Ensembl"/>
        </authorList>
    </citation>
    <scope>IDENTIFICATION</scope>
</reference>
<feature type="domain" description="NACHT LRR and PYD" evidence="8">
    <location>
        <begin position="181"/>
        <end position="288"/>
    </location>
</feature>
<evidence type="ECO:0000256" key="5">
    <source>
        <dbReference type="ARBA" id="ARBA00022741"/>
    </source>
</evidence>
<evidence type="ECO:0000259" key="9">
    <source>
        <dbReference type="Pfam" id="PF17779"/>
    </source>
</evidence>
<feature type="region of interest" description="Disordered" evidence="7">
    <location>
        <begin position="157"/>
        <end position="192"/>
    </location>
</feature>
<dbReference type="GO" id="GO:0005737">
    <property type="term" value="C:cytoplasm"/>
    <property type="evidence" value="ECO:0007669"/>
    <property type="project" value="UniProtKB-SubCell"/>
</dbReference>
<dbReference type="AlphaFoldDB" id="A0A4W5LFB0"/>
<evidence type="ECO:0000313" key="10">
    <source>
        <dbReference type="Ensembl" id="ENSHHUP00000024553.1"/>
    </source>
</evidence>
<dbReference type="InterPro" id="IPR041267">
    <property type="entry name" value="NLRP_HD2"/>
</dbReference>
<evidence type="ECO:0008006" key="12">
    <source>
        <dbReference type="Google" id="ProtNLM"/>
    </source>
</evidence>
<evidence type="ECO:0000256" key="3">
    <source>
        <dbReference type="ARBA" id="ARBA00022614"/>
    </source>
</evidence>
<dbReference type="PANTHER" id="PTHR24106">
    <property type="entry name" value="NACHT, LRR AND CARD DOMAINS-CONTAINING"/>
    <property type="match status" value="1"/>
</dbReference>
<dbReference type="Pfam" id="PF17776">
    <property type="entry name" value="NLRC4_HD2"/>
    <property type="match status" value="1"/>
</dbReference>
<name>A0A4W5LFB0_9TELE</name>
<keyword evidence="3" id="KW-0433">Leucine-rich repeat</keyword>
<feature type="compositionally biased region" description="Acidic residues" evidence="7">
    <location>
        <begin position="159"/>
        <end position="189"/>
    </location>
</feature>
<reference evidence="11" key="1">
    <citation type="submission" date="2018-06" db="EMBL/GenBank/DDBJ databases">
        <title>Genome assembly of Danube salmon.</title>
        <authorList>
            <person name="Macqueen D.J."/>
            <person name="Gundappa M.K."/>
        </authorList>
    </citation>
    <scope>NUCLEOTIDE SEQUENCE [LARGE SCALE GENOMIC DNA]</scope>
</reference>
<evidence type="ECO:0000259" key="8">
    <source>
        <dbReference type="Pfam" id="PF17776"/>
    </source>
</evidence>
<dbReference type="STRING" id="62062.ENSHHUP00000024553"/>